<feature type="region of interest" description="Disordered" evidence="1">
    <location>
        <begin position="1"/>
        <end position="30"/>
    </location>
</feature>
<comment type="caution">
    <text evidence="2">The sequence shown here is derived from an EMBL/GenBank/DDBJ whole genome shotgun (WGS) entry which is preliminary data.</text>
</comment>
<evidence type="ECO:0000256" key="1">
    <source>
        <dbReference type="SAM" id="MobiDB-lite"/>
    </source>
</evidence>
<feature type="compositionally biased region" description="Basic and acidic residues" evidence="1">
    <location>
        <begin position="244"/>
        <end position="260"/>
    </location>
</feature>
<evidence type="ECO:0000313" key="2">
    <source>
        <dbReference type="EMBL" id="MDR6270261.1"/>
    </source>
</evidence>
<dbReference type="EMBL" id="JAVDQF010000001">
    <property type="protein sequence ID" value="MDR6270261.1"/>
    <property type="molecule type" value="Genomic_DNA"/>
</dbReference>
<feature type="compositionally biased region" description="Low complexity" evidence="1">
    <location>
        <begin position="17"/>
        <end position="28"/>
    </location>
</feature>
<sequence>MRSQQGKQDGPAQQRHPGAGNPGPAQGASWLALQRTAGNRAVSQVLAAPVVSREAKEDSGFIGSVKHGYDLAAKTMAQIADALAVPGEVAGKLGEDYDRQKSAAAVGAAGIEAALQRLENRSARFVFSVLQILRSTGSAESPNRAPYQWLIAGQASASPRLALIFRAISAPKGIADADYEGLPPEQAREIKSFIGLSSWDDPIAGLPRLGKSGAALTDEQKAQQQEQIGYIRTRRESASAAGNRLKDHKISSGPNKDKAGLEYGGSGKAEPNPTKTVEGSLKAAIWKELAAEGSSAAINTYDNQRFTWGRGWSALSTLPKLVQGYFKADPQLRQELMEAGFTNDGAAKAPGDSWLFVDVERGVVLEGKAALEALQTNRKFANVLIEIAEDDEHLQKMVDTQFEQIKYPKAFEEQWNAQKWTEETARFAFHCAHWGSKLDEAVAVGPDLLKLAKWIAAQRIDQKESKGNLQVVGAGASATIRVMADHAVEKLLSGQSAEPLSEHSEPGIYVQFGERKSKGGAAVKVYKVLKAP</sequence>
<dbReference type="Proteomes" id="UP001185069">
    <property type="component" value="Unassembled WGS sequence"/>
</dbReference>
<protein>
    <submittedName>
        <fullName evidence="2">Uncharacterized protein</fullName>
    </submittedName>
</protein>
<gene>
    <name evidence="2" type="ORF">JOE69_002499</name>
</gene>
<evidence type="ECO:0000313" key="3">
    <source>
        <dbReference type="Proteomes" id="UP001185069"/>
    </source>
</evidence>
<name>A0ABU1JFT9_9MICC</name>
<organism evidence="2 3">
    <name type="scientific">Arthrobacter russicus</name>
    <dbReference type="NCBI Taxonomy" id="172040"/>
    <lineage>
        <taxon>Bacteria</taxon>
        <taxon>Bacillati</taxon>
        <taxon>Actinomycetota</taxon>
        <taxon>Actinomycetes</taxon>
        <taxon>Micrococcales</taxon>
        <taxon>Micrococcaceae</taxon>
        <taxon>Arthrobacter</taxon>
    </lineage>
</organism>
<proteinExistence type="predicted"/>
<accession>A0ABU1JFT9</accession>
<reference evidence="2 3" key="1">
    <citation type="submission" date="2023-07" db="EMBL/GenBank/DDBJ databases">
        <title>Sequencing the genomes of 1000 actinobacteria strains.</title>
        <authorList>
            <person name="Klenk H.-P."/>
        </authorList>
    </citation>
    <scope>NUCLEOTIDE SEQUENCE [LARGE SCALE GENOMIC DNA]</scope>
    <source>
        <strain evidence="2 3">DSM 14555</strain>
    </source>
</reference>
<feature type="region of interest" description="Disordered" evidence="1">
    <location>
        <begin position="239"/>
        <end position="275"/>
    </location>
</feature>
<dbReference type="RefSeq" id="WP_309799215.1">
    <property type="nucleotide sequence ID" value="NZ_BAAAHY010000005.1"/>
</dbReference>
<keyword evidence="3" id="KW-1185">Reference proteome</keyword>